<dbReference type="Proteomes" id="UP000335415">
    <property type="component" value="Unassembled WGS sequence"/>
</dbReference>
<evidence type="ECO:0000256" key="2">
    <source>
        <dbReference type="ARBA" id="ARBA00022691"/>
    </source>
</evidence>
<gene>
    <name evidence="7" type="ORF">FJU30_10390</name>
</gene>
<keyword evidence="3" id="KW-0479">Metal-binding</keyword>
<evidence type="ECO:0000313" key="8">
    <source>
        <dbReference type="Proteomes" id="UP000335415"/>
    </source>
</evidence>
<dbReference type="Pfam" id="PF04055">
    <property type="entry name" value="Radical_SAM"/>
    <property type="match status" value="1"/>
</dbReference>
<dbReference type="GO" id="GO:0032259">
    <property type="term" value="P:methylation"/>
    <property type="evidence" value="ECO:0007669"/>
    <property type="project" value="UniProtKB-KW"/>
</dbReference>
<dbReference type="NCBIfam" id="TIGR04107">
    <property type="entry name" value="rSAM_HutW"/>
    <property type="match status" value="1"/>
</dbReference>
<dbReference type="GO" id="GO:0005737">
    <property type="term" value="C:cytoplasm"/>
    <property type="evidence" value="ECO:0007669"/>
    <property type="project" value="TreeGrafter"/>
</dbReference>
<dbReference type="InterPro" id="IPR034505">
    <property type="entry name" value="Coproporphyrinogen-III_oxidase"/>
</dbReference>
<evidence type="ECO:0000256" key="4">
    <source>
        <dbReference type="ARBA" id="ARBA00023004"/>
    </source>
</evidence>
<dbReference type="SUPFAM" id="SSF102114">
    <property type="entry name" value="Radical SAM enzymes"/>
    <property type="match status" value="1"/>
</dbReference>
<feature type="domain" description="Radical SAM core" evidence="6">
    <location>
        <begin position="48"/>
        <end position="283"/>
    </location>
</feature>
<dbReference type="PANTHER" id="PTHR13932">
    <property type="entry name" value="COPROPORPHYRINIGEN III OXIDASE"/>
    <property type="match status" value="1"/>
</dbReference>
<dbReference type="InterPro" id="IPR058240">
    <property type="entry name" value="rSAM_sf"/>
</dbReference>
<dbReference type="CDD" id="cd01335">
    <property type="entry name" value="Radical_SAM"/>
    <property type="match status" value="1"/>
</dbReference>
<sequence>MMIDLTPYYARPGEQPFGARRMAMPWRNHVPLPPDAIQPRWRALLQSQLPAAKRLLYLHIPFCATHCKFCGFYQNKLRDDSTATYIRYLLQELALEANSPLHQSAPIHAVYFGGGTPTALAASELAAIIRAIRTSLPLAPDCEITVEGRILNFDDERIDACLDAGANRFSIGIQTFDSRIRQRLGRRSDKQQAVSFLERLGRRDKAAVVCDLMFGLPQQTEQSWREDLAIVGDLPLDGVDLYALNLLPSTPLAQAVENQRVELPDLAARRNFYRIGAATLAGEGWRQLSNSHWAKTTRERNLYNLLIKQGADCLALGCGAGGNLNGQAYMMERNLERYYQMLDAGQKPIAMMTPAGGGAAWQHQLQAGIEVGRVRLPALTRRAGELQPLLSQWHQAGLVCDDSTCLRLTDDGRFWANNLLQALQQIIPQLNSDELTHDRSPV</sequence>
<dbReference type="PROSITE" id="PS51918">
    <property type="entry name" value="RADICAL_SAM"/>
    <property type="match status" value="1"/>
</dbReference>
<keyword evidence="2" id="KW-0949">S-adenosyl-L-methionine</keyword>
<dbReference type="GO" id="GO:0051539">
    <property type="term" value="F:4 iron, 4 sulfur cluster binding"/>
    <property type="evidence" value="ECO:0007669"/>
    <property type="project" value="TreeGrafter"/>
</dbReference>
<dbReference type="SFLD" id="SFLDG01082">
    <property type="entry name" value="B12-binding_domain_containing"/>
    <property type="match status" value="1"/>
</dbReference>
<protein>
    <submittedName>
        <fullName evidence="7">Heme anaerobic degradation radical SAM methyltransferase ChuW/HutW</fullName>
    </submittedName>
</protein>
<dbReference type="SFLD" id="SFLDG01065">
    <property type="entry name" value="anaerobic_coproporphyrinogen-I"/>
    <property type="match status" value="1"/>
</dbReference>
<dbReference type="GO" id="GO:0046872">
    <property type="term" value="F:metal ion binding"/>
    <property type="evidence" value="ECO:0007669"/>
    <property type="project" value="UniProtKB-KW"/>
</dbReference>
<dbReference type="InterPro" id="IPR006638">
    <property type="entry name" value="Elp3/MiaA/NifB-like_rSAM"/>
</dbReference>
<evidence type="ECO:0000259" key="6">
    <source>
        <dbReference type="PROSITE" id="PS51918"/>
    </source>
</evidence>
<dbReference type="InterPro" id="IPR026332">
    <property type="entry name" value="HutW"/>
</dbReference>
<dbReference type="EMBL" id="VYKJ01000004">
    <property type="protein sequence ID" value="KAA9000622.1"/>
    <property type="molecule type" value="Genomic_DNA"/>
</dbReference>
<dbReference type="RefSeq" id="WP_150434890.1">
    <property type="nucleotide sequence ID" value="NZ_VYKJ01000004.1"/>
</dbReference>
<proteinExistence type="predicted"/>
<dbReference type="SFLD" id="SFLDS00029">
    <property type="entry name" value="Radical_SAM"/>
    <property type="match status" value="1"/>
</dbReference>
<keyword evidence="8" id="KW-1185">Reference proteome</keyword>
<evidence type="ECO:0000256" key="1">
    <source>
        <dbReference type="ARBA" id="ARBA00001966"/>
    </source>
</evidence>
<dbReference type="GO" id="GO:0008168">
    <property type="term" value="F:methyltransferase activity"/>
    <property type="evidence" value="ECO:0007669"/>
    <property type="project" value="UniProtKB-KW"/>
</dbReference>
<dbReference type="Gene3D" id="3.20.20.70">
    <property type="entry name" value="Aldolase class I"/>
    <property type="match status" value="1"/>
</dbReference>
<accession>A0A5J5G2C2</accession>
<keyword evidence="7" id="KW-0808">Transferase</keyword>
<dbReference type="SFLD" id="SFLDF00311">
    <property type="entry name" value="heme_degradation_proteins_(Hut"/>
    <property type="match status" value="1"/>
</dbReference>
<comment type="caution">
    <text evidence="7">The sequence shown here is derived from an EMBL/GenBank/DDBJ whole genome shotgun (WGS) entry which is preliminary data.</text>
</comment>
<dbReference type="InterPro" id="IPR007197">
    <property type="entry name" value="rSAM"/>
</dbReference>
<dbReference type="InterPro" id="IPR013785">
    <property type="entry name" value="Aldolase_TIM"/>
</dbReference>
<evidence type="ECO:0000256" key="3">
    <source>
        <dbReference type="ARBA" id="ARBA00022723"/>
    </source>
</evidence>
<keyword evidence="7" id="KW-0489">Methyltransferase</keyword>
<dbReference type="OrthoDB" id="9808022at2"/>
<dbReference type="AlphaFoldDB" id="A0A5J5G2C2"/>
<reference evidence="7 8" key="1">
    <citation type="submission" date="2019-09" db="EMBL/GenBank/DDBJ databases">
        <authorList>
            <person name="Li Y."/>
        </authorList>
    </citation>
    <scope>NUCLEOTIDE SEQUENCE [LARGE SCALE GENOMIC DNA]</scope>
    <source>
        <strain evidence="7 8">L3-3HA</strain>
    </source>
</reference>
<dbReference type="SMART" id="SM00729">
    <property type="entry name" value="Elp3"/>
    <property type="match status" value="1"/>
</dbReference>
<dbReference type="PANTHER" id="PTHR13932:SF9">
    <property type="entry name" value="COPROPORPHYRINOGEN III OXIDASE"/>
    <property type="match status" value="1"/>
</dbReference>
<keyword evidence="5" id="KW-0411">Iron-sulfur</keyword>
<comment type="cofactor">
    <cofactor evidence="1">
        <name>[4Fe-4S] cluster</name>
        <dbReference type="ChEBI" id="CHEBI:49883"/>
    </cofactor>
</comment>
<name>A0A5J5G2C2_9GAMM</name>
<organism evidence="7 8">
    <name type="scientific">Affinibrenneria salicis</name>
    <dbReference type="NCBI Taxonomy" id="2590031"/>
    <lineage>
        <taxon>Bacteria</taxon>
        <taxon>Pseudomonadati</taxon>
        <taxon>Pseudomonadota</taxon>
        <taxon>Gammaproteobacteria</taxon>
        <taxon>Enterobacterales</taxon>
        <taxon>Pectobacteriaceae</taxon>
        <taxon>Affinibrenneria</taxon>
    </lineage>
</organism>
<evidence type="ECO:0000313" key="7">
    <source>
        <dbReference type="EMBL" id="KAA9000622.1"/>
    </source>
</evidence>
<evidence type="ECO:0000256" key="5">
    <source>
        <dbReference type="ARBA" id="ARBA00023014"/>
    </source>
</evidence>
<dbReference type="GO" id="GO:0006779">
    <property type="term" value="P:porphyrin-containing compound biosynthetic process"/>
    <property type="evidence" value="ECO:0007669"/>
    <property type="project" value="TreeGrafter"/>
</dbReference>
<keyword evidence="4" id="KW-0408">Iron</keyword>